<sequence>MGNKKIQIHLDALLNEQLRTYSHTNMVDEETVINAALRQYLEAAQPRSSELAAGYKEMGPINRAISADYAATEEKDERRII</sequence>
<evidence type="ECO:0008006" key="3">
    <source>
        <dbReference type="Google" id="ProtNLM"/>
    </source>
</evidence>
<name>A0A0R1XJ96_9LACO</name>
<dbReference type="PATRIC" id="fig|1122147.4.peg.2155"/>
<gene>
    <name evidence="1" type="ORF">FC91_GL002083</name>
</gene>
<accession>A0A0R1XJ96</accession>
<dbReference type="GeneID" id="78508227"/>
<comment type="caution">
    <text evidence="1">The sequence shown here is derived from an EMBL/GenBank/DDBJ whole genome shotgun (WGS) entry which is preliminary data.</text>
</comment>
<dbReference type="EMBL" id="AZFW01000036">
    <property type="protein sequence ID" value="KRM28123.1"/>
    <property type="molecule type" value="Genomic_DNA"/>
</dbReference>
<dbReference type="Proteomes" id="UP000050949">
    <property type="component" value="Unassembled WGS sequence"/>
</dbReference>
<proteinExistence type="predicted"/>
<organism evidence="1 2">
    <name type="scientific">Schleiferilactobacillus harbinensis DSM 16991</name>
    <dbReference type="NCBI Taxonomy" id="1122147"/>
    <lineage>
        <taxon>Bacteria</taxon>
        <taxon>Bacillati</taxon>
        <taxon>Bacillota</taxon>
        <taxon>Bacilli</taxon>
        <taxon>Lactobacillales</taxon>
        <taxon>Lactobacillaceae</taxon>
        <taxon>Schleiferilactobacillus</taxon>
    </lineage>
</organism>
<reference evidence="1 2" key="1">
    <citation type="journal article" date="2015" name="Genome Announc.">
        <title>Expanding the biotechnology potential of lactobacilli through comparative genomics of 213 strains and associated genera.</title>
        <authorList>
            <person name="Sun Z."/>
            <person name="Harris H.M."/>
            <person name="McCann A."/>
            <person name="Guo C."/>
            <person name="Argimon S."/>
            <person name="Zhang W."/>
            <person name="Yang X."/>
            <person name="Jeffery I.B."/>
            <person name="Cooney J.C."/>
            <person name="Kagawa T.F."/>
            <person name="Liu W."/>
            <person name="Song Y."/>
            <person name="Salvetti E."/>
            <person name="Wrobel A."/>
            <person name="Rasinkangas P."/>
            <person name="Parkhill J."/>
            <person name="Rea M.C."/>
            <person name="O'Sullivan O."/>
            <person name="Ritari J."/>
            <person name="Douillard F.P."/>
            <person name="Paul Ross R."/>
            <person name="Yang R."/>
            <person name="Briner A.E."/>
            <person name="Felis G.E."/>
            <person name="de Vos W.M."/>
            <person name="Barrangou R."/>
            <person name="Klaenhammer T.R."/>
            <person name="Caufield P.W."/>
            <person name="Cui Y."/>
            <person name="Zhang H."/>
            <person name="O'Toole P.W."/>
        </authorList>
    </citation>
    <scope>NUCLEOTIDE SEQUENCE [LARGE SCALE GENOMIC DNA]</scope>
    <source>
        <strain evidence="1 2">DSM 16991</strain>
    </source>
</reference>
<evidence type="ECO:0000313" key="1">
    <source>
        <dbReference type="EMBL" id="KRM28123.1"/>
    </source>
</evidence>
<dbReference type="AlphaFoldDB" id="A0A0R1XJ96"/>
<protein>
    <recommendedName>
        <fullName evidence="3">CopG family transcriptional regulator</fullName>
    </recommendedName>
</protein>
<dbReference type="InterPro" id="IPR013321">
    <property type="entry name" value="Arc_rbn_hlx_hlx"/>
</dbReference>
<dbReference type="OrthoDB" id="2166423at2"/>
<dbReference type="GO" id="GO:0006355">
    <property type="term" value="P:regulation of DNA-templated transcription"/>
    <property type="evidence" value="ECO:0007669"/>
    <property type="project" value="InterPro"/>
</dbReference>
<evidence type="ECO:0000313" key="2">
    <source>
        <dbReference type="Proteomes" id="UP000050949"/>
    </source>
</evidence>
<dbReference type="Gene3D" id="1.10.1220.10">
    <property type="entry name" value="Met repressor-like"/>
    <property type="match status" value="1"/>
</dbReference>
<dbReference type="RefSeq" id="WP_027828639.1">
    <property type="nucleotide sequence ID" value="NZ_AUEH01000024.1"/>
</dbReference>